<evidence type="ECO:0000313" key="2">
    <source>
        <dbReference type="Proteomes" id="UP001412067"/>
    </source>
</evidence>
<evidence type="ECO:0000313" key="1">
    <source>
        <dbReference type="EMBL" id="KAK8953498.1"/>
    </source>
</evidence>
<reference evidence="1 2" key="1">
    <citation type="journal article" date="2022" name="Nat. Plants">
        <title>Genomes of leafy and leafless Platanthera orchids illuminate the evolution of mycoheterotrophy.</title>
        <authorList>
            <person name="Li M.H."/>
            <person name="Liu K.W."/>
            <person name="Li Z."/>
            <person name="Lu H.C."/>
            <person name="Ye Q.L."/>
            <person name="Zhang D."/>
            <person name="Wang J.Y."/>
            <person name="Li Y.F."/>
            <person name="Zhong Z.M."/>
            <person name="Liu X."/>
            <person name="Yu X."/>
            <person name="Liu D.K."/>
            <person name="Tu X.D."/>
            <person name="Liu B."/>
            <person name="Hao Y."/>
            <person name="Liao X.Y."/>
            <person name="Jiang Y.T."/>
            <person name="Sun W.H."/>
            <person name="Chen J."/>
            <person name="Chen Y.Q."/>
            <person name="Ai Y."/>
            <person name="Zhai J.W."/>
            <person name="Wu S.S."/>
            <person name="Zhou Z."/>
            <person name="Hsiao Y.Y."/>
            <person name="Wu W.L."/>
            <person name="Chen Y.Y."/>
            <person name="Lin Y.F."/>
            <person name="Hsu J.L."/>
            <person name="Li C.Y."/>
            <person name="Wang Z.W."/>
            <person name="Zhao X."/>
            <person name="Zhong W.Y."/>
            <person name="Ma X.K."/>
            <person name="Ma L."/>
            <person name="Huang J."/>
            <person name="Chen G.Z."/>
            <person name="Huang M.Z."/>
            <person name="Huang L."/>
            <person name="Peng D.H."/>
            <person name="Luo Y.B."/>
            <person name="Zou S.Q."/>
            <person name="Chen S.P."/>
            <person name="Lan S."/>
            <person name="Tsai W.C."/>
            <person name="Van de Peer Y."/>
            <person name="Liu Z.J."/>
        </authorList>
    </citation>
    <scope>NUCLEOTIDE SEQUENCE [LARGE SCALE GENOMIC DNA]</scope>
    <source>
        <strain evidence="1">Lor288</strain>
    </source>
</reference>
<dbReference type="EMBL" id="JBBWWR010000014">
    <property type="protein sequence ID" value="KAK8953498.1"/>
    <property type="molecule type" value="Genomic_DNA"/>
</dbReference>
<keyword evidence="2" id="KW-1185">Reference proteome</keyword>
<comment type="caution">
    <text evidence="1">The sequence shown here is derived from an EMBL/GenBank/DDBJ whole genome shotgun (WGS) entry which is preliminary data.</text>
</comment>
<sequence length="99" mass="11307">MGRCSMPVNRREGGRRDATLIECSGDPRVSPSYFSAHPPTAPKAKGLLYEFLFYSSPPELLASPCRHRRFFSRFSLPWENVSYKESSEIPLHRDQDSSN</sequence>
<dbReference type="Proteomes" id="UP001412067">
    <property type="component" value="Unassembled WGS sequence"/>
</dbReference>
<name>A0ABR2LXE2_9ASPA</name>
<protein>
    <submittedName>
        <fullName evidence="1">Uncharacterized protein</fullName>
    </submittedName>
</protein>
<organism evidence="1 2">
    <name type="scientific">Platanthera guangdongensis</name>
    <dbReference type="NCBI Taxonomy" id="2320717"/>
    <lineage>
        <taxon>Eukaryota</taxon>
        <taxon>Viridiplantae</taxon>
        <taxon>Streptophyta</taxon>
        <taxon>Embryophyta</taxon>
        <taxon>Tracheophyta</taxon>
        <taxon>Spermatophyta</taxon>
        <taxon>Magnoliopsida</taxon>
        <taxon>Liliopsida</taxon>
        <taxon>Asparagales</taxon>
        <taxon>Orchidaceae</taxon>
        <taxon>Orchidoideae</taxon>
        <taxon>Orchideae</taxon>
        <taxon>Orchidinae</taxon>
        <taxon>Platanthera</taxon>
    </lineage>
</organism>
<accession>A0ABR2LXE2</accession>
<proteinExistence type="predicted"/>
<gene>
    <name evidence="1" type="ORF">KSP40_PGU010614</name>
</gene>